<evidence type="ECO:0000313" key="8">
    <source>
        <dbReference type="EMBL" id="CDW83179.1"/>
    </source>
</evidence>
<keyword evidence="2" id="KW-0547">Nucleotide-binding</keyword>
<protein>
    <submittedName>
        <fullName evidence="8">Guanine nucleotide-binding 3-like</fullName>
    </submittedName>
</protein>
<dbReference type="Proteomes" id="UP000039865">
    <property type="component" value="Unassembled WGS sequence"/>
</dbReference>
<dbReference type="CDD" id="cd04178">
    <property type="entry name" value="Nucleostemin_like"/>
    <property type="match status" value="1"/>
</dbReference>
<evidence type="ECO:0000256" key="3">
    <source>
        <dbReference type="ARBA" id="ARBA00023054"/>
    </source>
</evidence>
<dbReference type="GO" id="GO:0005525">
    <property type="term" value="F:GTP binding"/>
    <property type="evidence" value="ECO:0007669"/>
    <property type="project" value="UniProtKB-KW"/>
</dbReference>
<comment type="subcellular location">
    <subcellularLocation>
        <location evidence="1">Nucleus</location>
        <location evidence="1">Nucleolus</location>
    </subcellularLocation>
</comment>
<keyword evidence="3" id="KW-0175">Coiled coil</keyword>
<keyword evidence="9" id="KW-1185">Reference proteome</keyword>
<evidence type="ECO:0000256" key="4">
    <source>
        <dbReference type="ARBA" id="ARBA00023134"/>
    </source>
</evidence>
<dbReference type="PANTHER" id="PTHR11089:SF30">
    <property type="entry name" value="GUANINE NUCLEOTIDE-BINDING PROTEIN-LIKE 3 HOMOLOG"/>
    <property type="match status" value="1"/>
</dbReference>
<gene>
    <name evidence="8" type="primary">Contig14977.g15962</name>
    <name evidence="8" type="ORF">STYLEM_12221</name>
</gene>
<dbReference type="PANTHER" id="PTHR11089">
    <property type="entry name" value="GTP-BINDING PROTEIN-RELATED"/>
    <property type="match status" value="1"/>
</dbReference>
<keyword evidence="5" id="KW-0539">Nucleus</keyword>
<sequence length="448" mass="50897">MPKKYLGYEPKGDVYNQKQRYAIQKQSKDDLKKHRKDAKKMKAMGLQPVKLRKDAGLPNLQPKKKDLVDQIERKQRIDQETKHHLKEIQDKRPQPKDLNQFMKHVQAQQSHYEEVKKLVEEENVDGMVDNDPNTKSMNQSKKAYAKELKKVIEASDVIVEVLDARDPEGCRSHEMEKDVLSQGKKVLLVINKIDLVPPQNARMWQRYMRNEFPCILFKTNRQNQQDHLSMGTSLHKNSMLNNSELIESMVHTSKAIGSENLMNILKNYARVEGGNGKTKQQIIVGVVGFPNVGKSSLINSLKRQRAAPTGNMPGVTKSMQEIQLDKNIILIDSPGVVLATKDQTDSLILRQAIKIEDIADPFRPVEAIISRVDRAELLAYYEIAPFANTDSFLGQIARKKGQLQAGGIANFDQVARSVIRDFLNGKLKYFTAPPQMEGDDEDGDTEMN</sequence>
<dbReference type="PROSITE" id="PS51721">
    <property type="entry name" value="G_CP"/>
    <property type="match status" value="1"/>
</dbReference>
<dbReference type="OrthoDB" id="10266128at2759"/>
<dbReference type="EMBL" id="CCKQ01011613">
    <property type="protein sequence ID" value="CDW83179.1"/>
    <property type="molecule type" value="Genomic_DNA"/>
</dbReference>
<dbReference type="InterPro" id="IPR014813">
    <property type="entry name" value="Gnl3_N_dom"/>
</dbReference>
<dbReference type="Pfam" id="PF08701">
    <property type="entry name" value="GN3L_Grn1"/>
    <property type="match status" value="1"/>
</dbReference>
<dbReference type="OMA" id="FKLDGLW"/>
<evidence type="ECO:0000256" key="6">
    <source>
        <dbReference type="SAM" id="MobiDB-lite"/>
    </source>
</evidence>
<accession>A0A078ALS3</accession>
<dbReference type="InterPro" id="IPR006073">
    <property type="entry name" value="GTP-bd"/>
</dbReference>
<dbReference type="Gene3D" id="3.40.50.300">
    <property type="entry name" value="P-loop containing nucleotide triphosphate hydrolases"/>
    <property type="match status" value="1"/>
</dbReference>
<dbReference type="InterPro" id="IPR027417">
    <property type="entry name" value="P-loop_NTPase"/>
</dbReference>
<dbReference type="InParanoid" id="A0A078ALS3"/>
<dbReference type="InterPro" id="IPR030378">
    <property type="entry name" value="G_CP_dom"/>
</dbReference>
<dbReference type="GO" id="GO:0005730">
    <property type="term" value="C:nucleolus"/>
    <property type="evidence" value="ECO:0007669"/>
    <property type="project" value="UniProtKB-SubCell"/>
</dbReference>
<feature type="domain" description="CP-type G" evidence="7">
    <location>
        <begin position="145"/>
        <end position="339"/>
    </location>
</feature>
<reference evidence="8 9" key="1">
    <citation type="submission" date="2014-06" db="EMBL/GenBank/DDBJ databases">
        <authorList>
            <person name="Swart Estienne"/>
        </authorList>
    </citation>
    <scope>NUCLEOTIDE SEQUENCE [LARGE SCALE GENOMIC DNA]</scope>
    <source>
        <strain evidence="8 9">130c</strain>
    </source>
</reference>
<dbReference type="PRINTS" id="PR00326">
    <property type="entry name" value="GTP1OBG"/>
</dbReference>
<dbReference type="SUPFAM" id="SSF52540">
    <property type="entry name" value="P-loop containing nucleoside triphosphate hydrolases"/>
    <property type="match status" value="1"/>
</dbReference>
<keyword evidence="4" id="KW-0342">GTP-binding</keyword>
<dbReference type="Gene3D" id="1.10.1580.10">
    <property type="match status" value="1"/>
</dbReference>
<evidence type="ECO:0000256" key="5">
    <source>
        <dbReference type="ARBA" id="ARBA00023242"/>
    </source>
</evidence>
<evidence type="ECO:0000256" key="2">
    <source>
        <dbReference type="ARBA" id="ARBA00022741"/>
    </source>
</evidence>
<proteinExistence type="predicted"/>
<evidence type="ECO:0000256" key="1">
    <source>
        <dbReference type="ARBA" id="ARBA00004604"/>
    </source>
</evidence>
<feature type="compositionally biased region" description="Basic residues" evidence="6">
    <location>
        <begin position="33"/>
        <end position="42"/>
    </location>
</feature>
<name>A0A078ALS3_STYLE</name>
<organism evidence="8 9">
    <name type="scientific">Stylonychia lemnae</name>
    <name type="common">Ciliate</name>
    <dbReference type="NCBI Taxonomy" id="5949"/>
    <lineage>
        <taxon>Eukaryota</taxon>
        <taxon>Sar</taxon>
        <taxon>Alveolata</taxon>
        <taxon>Ciliophora</taxon>
        <taxon>Intramacronucleata</taxon>
        <taxon>Spirotrichea</taxon>
        <taxon>Stichotrichia</taxon>
        <taxon>Sporadotrichida</taxon>
        <taxon>Oxytrichidae</taxon>
        <taxon>Stylonychinae</taxon>
        <taxon>Stylonychia</taxon>
    </lineage>
</organism>
<dbReference type="InterPro" id="IPR050755">
    <property type="entry name" value="TRAFAC_YlqF/YawG_RiboMat"/>
</dbReference>
<dbReference type="InterPro" id="IPR023179">
    <property type="entry name" value="GTP-bd_ortho_bundle_sf"/>
</dbReference>
<dbReference type="Pfam" id="PF01926">
    <property type="entry name" value="MMR_HSR1"/>
    <property type="match status" value="1"/>
</dbReference>
<evidence type="ECO:0000313" key="9">
    <source>
        <dbReference type="Proteomes" id="UP000039865"/>
    </source>
</evidence>
<evidence type="ECO:0000259" key="7">
    <source>
        <dbReference type="PROSITE" id="PS51721"/>
    </source>
</evidence>
<dbReference type="AlphaFoldDB" id="A0A078ALS3"/>
<feature type="region of interest" description="Disordered" evidence="6">
    <location>
        <begin position="23"/>
        <end position="46"/>
    </location>
</feature>
<dbReference type="FunFam" id="3.40.50.300:FF:000571">
    <property type="entry name" value="Guanine nucleotide-binding protein-like NSN1"/>
    <property type="match status" value="1"/>
</dbReference>